<dbReference type="Proteomes" id="UP001595868">
    <property type="component" value="Unassembled WGS sequence"/>
</dbReference>
<accession>A0ABV8KRJ8</accession>
<organism evidence="4 5">
    <name type="scientific">Micromonospora zhanjiangensis</name>
    <dbReference type="NCBI Taxonomy" id="1522057"/>
    <lineage>
        <taxon>Bacteria</taxon>
        <taxon>Bacillati</taxon>
        <taxon>Actinomycetota</taxon>
        <taxon>Actinomycetes</taxon>
        <taxon>Micromonosporales</taxon>
        <taxon>Micromonosporaceae</taxon>
        <taxon>Micromonospora</taxon>
    </lineage>
</organism>
<dbReference type="Pfam" id="PF00106">
    <property type="entry name" value="adh_short"/>
    <property type="match status" value="1"/>
</dbReference>
<dbReference type="PRINTS" id="PR00081">
    <property type="entry name" value="GDHRDH"/>
</dbReference>
<evidence type="ECO:0000256" key="2">
    <source>
        <dbReference type="ARBA" id="ARBA00023002"/>
    </source>
</evidence>
<dbReference type="InterPro" id="IPR020904">
    <property type="entry name" value="Sc_DH/Rdtase_CS"/>
</dbReference>
<dbReference type="RefSeq" id="WP_377548949.1">
    <property type="nucleotide sequence ID" value="NZ_JBHSBN010000016.1"/>
</dbReference>
<keyword evidence="2 4" id="KW-0560">Oxidoreductase</keyword>
<dbReference type="EC" id="1.-.-.-" evidence="4"/>
<gene>
    <name evidence="4" type="ORF">ACFOX0_21725</name>
</gene>
<dbReference type="PROSITE" id="PS00061">
    <property type="entry name" value="ADH_SHORT"/>
    <property type="match status" value="1"/>
</dbReference>
<dbReference type="Gene3D" id="3.40.50.720">
    <property type="entry name" value="NAD(P)-binding Rossmann-like Domain"/>
    <property type="match status" value="1"/>
</dbReference>
<comment type="caution">
    <text evidence="4">The sequence shown here is derived from an EMBL/GenBank/DDBJ whole genome shotgun (WGS) entry which is preliminary data.</text>
</comment>
<keyword evidence="5" id="KW-1185">Reference proteome</keyword>
<evidence type="ECO:0000313" key="5">
    <source>
        <dbReference type="Proteomes" id="UP001595868"/>
    </source>
</evidence>
<evidence type="ECO:0000256" key="3">
    <source>
        <dbReference type="RuleBase" id="RU000363"/>
    </source>
</evidence>
<proteinExistence type="inferred from homology"/>
<dbReference type="EMBL" id="JBHSBN010000016">
    <property type="protein sequence ID" value="MFC4108541.1"/>
    <property type="molecule type" value="Genomic_DNA"/>
</dbReference>
<evidence type="ECO:0000256" key="1">
    <source>
        <dbReference type="ARBA" id="ARBA00006484"/>
    </source>
</evidence>
<evidence type="ECO:0000313" key="4">
    <source>
        <dbReference type="EMBL" id="MFC4108541.1"/>
    </source>
</evidence>
<reference evidence="5" key="1">
    <citation type="journal article" date="2019" name="Int. J. Syst. Evol. Microbiol.">
        <title>The Global Catalogue of Microorganisms (GCM) 10K type strain sequencing project: providing services to taxonomists for standard genome sequencing and annotation.</title>
        <authorList>
            <consortium name="The Broad Institute Genomics Platform"/>
            <consortium name="The Broad Institute Genome Sequencing Center for Infectious Disease"/>
            <person name="Wu L."/>
            <person name="Ma J."/>
        </authorList>
    </citation>
    <scope>NUCLEOTIDE SEQUENCE [LARGE SCALE GENOMIC DNA]</scope>
    <source>
        <strain evidence="5">2902at01</strain>
    </source>
</reference>
<protein>
    <submittedName>
        <fullName evidence="4">SDR family NAD(P)-dependent oxidoreductase</fullName>
        <ecNumber evidence="4">1.-.-.-</ecNumber>
    </submittedName>
</protein>
<dbReference type="PRINTS" id="PR00080">
    <property type="entry name" value="SDRFAMILY"/>
</dbReference>
<dbReference type="PANTHER" id="PTHR44196">
    <property type="entry name" value="DEHYDROGENASE/REDUCTASE SDR FAMILY MEMBER 7B"/>
    <property type="match status" value="1"/>
</dbReference>
<dbReference type="InterPro" id="IPR036291">
    <property type="entry name" value="NAD(P)-bd_dom_sf"/>
</dbReference>
<comment type="similarity">
    <text evidence="1 3">Belongs to the short-chain dehydrogenases/reductases (SDR) family.</text>
</comment>
<sequence length="253" mass="26083">MTAGRLSGAVALVTGASSGIGAAAAGRLAAVGARVFVTGRDPDRLAEVAGRTAGTALAYDLTRPDRAAELAARVLSAAGRIDILVNNAGQGWAGPLVGMTDAEIVDLVTVNLTAPMLLTRAALPGMLSRGRGHLGFVGSIAGRLGVREEAAYSAAKAGLGVFAESLRQEVAGRGVVVTELVPGVVATRFFDRRGRPYQRRSPRPVPAERAADVLLAALLAGRDEAYLPGWLRLPVALRGALPRAYRALAGRYG</sequence>
<dbReference type="PANTHER" id="PTHR44196:SF1">
    <property type="entry name" value="DEHYDROGENASE_REDUCTASE SDR FAMILY MEMBER 7B"/>
    <property type="match status" value="1"/>
</dbReference>
<name>A0ABV8KRJ8_9ACTN</name>
<dbReference type="InterPro" id="IPR002347">
    <property type="entry name" value="SDR_fam"/>
</dbReference>
<dbReference type="SUPFAM" id="SSF51735">
    <property type="entry name" value="NAD(P)-binding Rossmann-fold domains"/>
    <property type="match status" value="1"/>
</dbReference>
<dbReference type="GO" id="GO:0016491">
    <property type="term" value="F:oxidoreductase activity"/>
    <property type="evidence" value="ECO:0007669"/>
    <property type="project" value="UniProtKB-KW"/>
</dbReference>